<comment type="caution">
    <text evidence="2">Lacks conserved residue(s) required for the propagation of feature annotation.</text>
</comment>
<evidence type="ECO:0000256" key="1">
    <source>
        <dbReference type="ARBA" id="ARBA00022553"/>
    </source>
</evidence>
<dbReference type="PANTHER" id="PTHR44591">
    <property type="entry name" value="STRESS RESPONSE REGULATOR PROTEIN 1"/>
    <property type="match status" value="1"/>
</dbReference>
<keyword evidence="5" id="KW-1185">Reference proteome</keyword>
<dbReference type="Pfam" id="PF14332">
    <property type="entry name" value="DUF4388"/>
    <property type="match status" value="1"/>
</dbReference>
<dbReference type="InterPro" id="IPR025497">
    <property type="entry name" value="PatA-like_N"/>
</dbReference>
<protein>
    <submittedName>
        <fullName evidence="4">Response regulator</fullName>
    </submittedName>
</protein>
<evidence type="ECO:0000259" key="3">
    <source>
        <dbReference type="PROSITE" id="PS50110"/>
    </source>
</evidence>
<organism evidence="4 5">
    <name type="scientific">Synechocystis salina LEGE 00031</name>
    <dbReference type="NCBI Taxonomy" id="1828736"/>
    <lineage>
        <taxon>Bacteria</taxon>
        <taxon>Bacillati</taxon>
        <taxon>Cyanobacteriota</taxon>
        <taxon>Cyanophyceae</taxon>
        <taxon>Synechococcales</taxon>
        <taxon>Merismopediaceae</taxon>
        <taxon>Synechocystis</taxon>
    </lineage>
</organism>
<dbReference type="Gene3D" id="3.40.50.2300">
    <property type="match status" value="1"/>
</dbReference>
<dbReference type="PANTHER" id="PTHR44591:SF23">
    <property type="entry name" value="CHEY SUBFAMILY"/>
    <property type="match status" value="1"/>
</dbReference>
<evidence type="ECO:0000313" key="4">
    <source>
        <dbReference type="EMBL" id="MBE9254679.1"/>
    </source>
</evidence>
<dbReference type="InterPro" id="IPR050595">
    <property type="entry name" value="Bact_response_regulator"/>
</dbReference>
<dbReference type="EMBL" id="JADEVV010000036">
    <property type="protein sequence ID" value="MBE9254679.1"/>
    <property type="molecule type" value="Genomic_DNA"/>
</dbReference>
<feature type="domain" description="Response regulatory" evidence="3">
    <location>
        <begin position="273"/>
        <end position="389"/>
    </location>
</feature>
<dbReference type="PROSITE" id="PS50110">
    <property type="entry name" value="RESPONSE_REGULATORY"/>
    <property type="match status" value="1"/>
</dbReference>
<dbReference type="InterPro" id="IPR011006">
    <property type="entry name" value="CheY-like_superfamily"/>
</dbReference>
<evidence type="ECO:0000256" key="2">
    <source>
        <dbReference type="PROSITE-ProRule" id="PRU00169"/>
    </source>
</evidence>
<evidence type="ECO:0000313" key="5">
    <source>
        <dbReference type="Proteomes" id="UP000658720"/>
    </source>
</evidence>
<dbReference type="Proteomes" id="UP000658720">
    <property type="component" value="Unassembled WGS sequence"/>
</dbReference>
<accession>A0ABR9VTK7</accession>
<proteinExistence type="predicted"/>
<dbReference type="PIRSF" id="PIRSF005897">
    <property type="entry name" value="RR_PatA"/>
    <property type="match status" value="1"/>
</dbReference>
<dbReference type="InterPro" id="IPR024186">
    <property type="entry name" value="Sig_transdc_resp-reg_PatA"/>
</dbReference>
<dbReference type="SMART" id="SM00448">
    <property type="entry name" value="REC"/>
    <property type="match status" value="1"/>
</dbReference>
<dbReference type="Pfam" id="PF00072">
    <property type="entry name" value="Response_reg"/>
    <property type="match status" value="1"/>
</dbReference>
<sequence>MTALTLPFSEDRAMANQLQLPRLQKSQDNEIKRAIPRELLEQLMAEQFTGQLVIRNPFDEFVDWQIYLGNGKIHFANSAVGNGKRLNYMLGKLFQQGHLQLPAQLDSDYNYICELWKKKYFSFQQTRSVLTQFTQEALVQALSLPKTEYRLDPNNKLRHLFLNLNLEQAVGPIEKKVNYWWELRSEINSPFQRPLVQDVRKLQGTLAKANFETTEEFWKAFQQSLENLNCLYDIASATKLSTLQLAIAMRNLIKAGDITMLPYQEIAIDNRPLVVSVDENQTHQHVVEYTLEKGGYRVNTITDPFKALASLQGQSPDLILINADMEKMDGYQLASLCRKSPQLKQVPIMLMVENDNLVHSIKAKMSGVNDNLQKPFLPQDLLLKVKTNLREVTSA</sequence>
<gene>
    <name evidence="4" type="ORF">IQ217_12695</name>
</gene>
<dbReference type="InterPro" id="IPR001789">
    <property type="entry name" value="Sig_transdc_resp-reg_receiver"/>
</dbReference>
<keyword evidence="1" id="KW-0597">Phosphoprotein</keyword>
<comment type="caution">
    <text evidence="4">The sequence shown here is derived from an EMBL/GenBank/DDBJ whole genome shotgun (WGS) entry which is preliminary data.</text>
</comment>
<dbReference type="SUPFAM" id="SSF52172">
    <property type="entry name" value="CheY-like"/>
    <property type="match status" value="1"/>
</dbReference>
<name>A0ABR9VTK7_9SYNC</name>
<dbReference type="RefSeq" id="WP_194020218.1">
    <property type="nucleotide sequence ID" value="NZ_JADEVV010000036.1"/>
</dbReference>
<reference evidence="4 5" key="1">
    <citation type="submission" date="2020-10" db="EMBL/GenBank/DDBJ databases">
        <authorList>
            <person name="Castelo-Branco R."/>
            <person name="Eusebio N."/>
            <person name="Adriana R."/>
            <person name="Vieira A."/>
            <person name="Brugerolle De Fraissinette N."/>
            <person name="Rezende De Castro R."/>
            <person name="Schneider M.P."/>
            <person name="Vasconcelos V."/>
            <person name="Leao P.N."/>
        </authorList>
    </citation>
    <scope>NUCLEOTIDE SEQUENCE [LARGE SCALE GENOMIC DNA]</scope>
    <source>
        <strain evidence="4 5">LEGE 00031</strain>
    </source>
</reference>